<reference evidence="1 2" key="2">
    <citation type="submission" date="2018-11" db="EMBL/GenBank/DDBJ databases">
        <authorList>
            <consortium name="Pathogen Informatics"/>
        </authorList>
    </citation>
    <scope>NUCLEOTIDE SEQUENCE [LARGE SCALE GENOMIC DNA]</scope>
    <source>
        <strain evidence="1">Dakar</strain>
        <strain evidence="2">Dakar, Senegal</strain>
    </source>
</reference>
<sequence length="92" mass="10316">MDQKNKDSIPTVEEYMGLKTTVCQSTSNSESSIRTLKQPFLLYGTETCRTTTTLIKKGTSIYIQLSTQNIQYPLIGYNLSQPTMEQNKPASS</sequence>
<protein>
    <submittedName>
        <fullName evidence="3">Ovule protein</fullName>
    </submittedName>
</protein>
<accession>A0A183JL79</accession>
<evidence type="ECO:0000313" key="2">
    <source>
        <dbReference type="Proteomes" id="UP000279833"/>
    </source>
</evidence>
<evidence type="ECO:0000313" key="3">
    <source>
        <dbReference type="WBParaSite" id="SCUD_0000346001-mRNA-1"/>
    </source>
</evidence>
<gene>
    <name evidence="1" type="ORF">SCUD_LOCUS3460</name>
</gene>
<proteinExistence type="predicted"/>
<dbReference type="AlphaFoldDB" id="A0A183JL79"/>
<keyword evidence="2" id="KW-1185">Reference proteome</keyword>
<evidence type="ECO:0000313" key="1">
    <source>
        <dbReference type="EMBL" id="VDO82061.1"/>
    </source>
</evidence>
<reference evidence="3" key="1">
    <citation type="submission" date="2016-06" db="UniProtKB">
        <authorList>
            <consortium name="WormBaseParasite"/>
        </authorList>
    </citation>
    <scope>IDENTIFICATION</scope>
</reference>
<dbReference type="Proteomes" id="UP000279833">
    <property type="component" value="Unassembled WGS sequence"/>
</dbReference>
<dbReference type="WBParaSite" id="SCUD_0000346001-mRNA-1">
    <property type="protein sequence ID" value="SCUD_0000346001-mRNA-1"/>
    <property type="gene ID" value="SCUD_0000346001"/>
</dbReference>
<dbReference type="EMBL" id="UZAK01003937">
    <property type="protein sequence ID" value="VDO82061.1"/>
    <property type="molecule type" value="Genomic_DNA"/>
</dbReference>
<name>A0A183JL79_9TREM</name>
<organism evidence="3">
    <name type="scientific">Schistosoma curassoni</name>
    <dbReference type="NCBI Taxonomy" id="6186"/>
    <lineage>
        <taxon>Eukaryota</taxon>
        <taxon>Metazoa</taxon>
        <taxon>Spiralia</taxon>
        <taxon>Lophotrochozoa</taxon>
        <taxon>Platyhelminthes</taxon>
        <taxon>Trematoda</taxon>
        <taxon>Digenea</taxon>
        <taxon>Strigeidida</taxon>
        <taxon>Schistosomatoidea</taxon>
        <taxon>Schistosomatidae</taxon>
        <taxon>Schistosoma</taxon>
    </lineage>
</organism>